<comment type="cofactor">
    <cofactor evidence="3">
        <name>Co(2+)</name>
        <dbReference type="ChEBI" id="CHEBI:48828"/>
    </cofactor>
</comment>
<evidence type="ECO:0000256" key="6">
    <source>
        <dbReference type="ARBA" id="ARBA00011738"/>
    </source>
</evidence>
<evidence type="ECO:0000313" key="12">
    <source>
        <dbReference type="EMBL" id="KAL3428470.1"/>
    </source>
</evidence>
<feature type="region of interest" description="Disordered" evidence="10">
    <location>
        <begin position="236"/>
        <end position="262"/>
    </location>
</feature>
<dbReference type="Pfam" id="PF13023">
    <property type="entry name" value="HD_3"/>
    <property type="match status" value="1"/>
</dbReference>
<comment type="caution">
    <text evidence="12">The sequence shown here is derived from an EMBL/GenBank/DDBJ whole genome shotgun (WGS) entry which is preliminary data.</text>
</comment>
<dbReference type="PANTHER" id="PTHR11845:SF13">
    <property type="entry name" value="5'-DEOXYNUCLEOTIDASE HDDC2"/>
    <property type="match status" value="1"/>
</dbReference>
<accession>A0ABR4PYL7</accession>
<evidence type="ECO:0000256" key="3">
    <source>
        <dbReference type="ARBA" id="ARBA00001941"/>
    </source>
</evidence>
<dbReference type="PANTHER" id="PTHR11845">
    <property type="entry name" value="5'-DEOXYNUCLEOTIDASE HDDC2"/>
    <property type="match status" value="1"/>
</dbReference>
<comment type="function">
    <text evidence="4">Catalyzes the dephosphorylation of the nucleoside 5'-monophosphates deoxyadenosine monophosphate (dAMP), deoxycytidine monophosphate (dCMP), deoxyguanosine monophosphate (dGMP) and deoxythymidine monophosphate (dTMP).</text>
</comment>
<name>A0ABR4PYL7_9HELO</name>
<keyword evidence="13" id="KW-1185">Reference proteome</keyword>
<evidence type="ECO:0000256" key="8">
    <source>
        <dbReference type="ARBA" id="ARBA00022723"/>
    </source>
</evidence>
<evidence type="ECO:0000256" key="9">
    <source>
        <dbReference type="ARBA" id="ARBA00022801"/>
    </source>
</evidence>
<keyword evidence="9" id="KW-0378">Hydrolase</keyword>
<dbReference type="InterPro" id="IPR006674">
    <property type="entry name" value="HD_domain"/>
</dbReference>
<keyword evidence="8" id="KW-0479">Metal-binding</keyword>
<dbReference type="EMBL" id="JBFCZG010000001">
    <property type="protein sequence ID" value="KAL3428470.1"/>
    <property type="molecule type" value="Genomic_DNA"/>
</dbReference>
<dbReference type="EC" id="3.1.3.89" evidence="7"/>
<dbReference type="Gene3D" id="1.10.3210.10">
    <property type="entry name" value="Hypothetical protein af1432"/>
    <property type="match status" value="1"/>
</dbReference>
<sequence>MGSTEDSGSGYVPAILKNGGQSGEPWSVEAVVATLPGGPPATDTESPVPFFHMIERLKTTKREGWRRFGIQSGESIADHMYRMSLITMCAPAALASKINIPHCTKMALIHDVAEALVGDITPVDGVDKPEKSRRESTTMDYFTGSGGLLGRVNGGLTGKEMKAIWQEYEDGKTLESKFVHDVDKIELILQMVEYERQAKGKLDLSEFKWVAGRIELAEVKAWADEVLEERKQFWKEQGKDVEDTPRPEKELEAKQDEYYRKA</sequence>
<evidence type="ECO:0000256" key="2">
    <source>
        <dbReference type="ARBA" id="ARBA00001936"/>
    </source>
</evidence>
<organism evidence="12 13">
    <name type="scientific">Phlyctema vagabunda</name>
    <dbReference type="NCBI Taxonomy" id="108571"/>
    <lineage>
        <taxon>Eukaryota</taxon>
        <taxon>Fungi</taxon>
        <taxon>Dikarya</taxon>
        <taxon>Ascomycota</taxon>
        <taxon>Pezizomycotina</taxon>
        <taxon>Leotiomycetes</taxon>
        <taxon>Helotiales</taxon>
        <taxon>Dermateaceae</taxon>
        <taxon>Phlyctema</taxon>
    </lineage>
</organism>
<dbReference type="SUPFAM" id="SSF109604">
    <property type="entry name" value="HD-domain/PDEase-like"/>
    <property type="match status" value="1"/>
</dbReference>
<proteinExistence type="inferred from homology"/>
<evidence type="ECO:0000313" key="13">
    <source>
        <dbReference type="Proteomes" id="UP001629113"/>
    </source>
</evidence>
<dbReference type="SMART" id="SM00471">
    <property type="entry name" value="HDc"/>
    <property type="match status" value="1"/>
</dbReference>
<evidence type="ECO:0000256" key="4">
    <source>
        <dbReference type="ARBA" id="ARBA00004074"/>
    </source>
</evidence>
<dbReference type="InterPro" id="IPR039356">
    <property type="entry name" value="YfbR/HDDC2"/>
</dbReference>
<evidence type="ECO:0000259" key="11">
    <source>
        <dbReference type="SMART" id="SM00471"/>
    </source>
</evidence>
<reference evidence="12 13" key="1">
    <citation type="submission" date="2024-06" db="EMBL/GenBank/DDBJ databases">
        <title>Complete genome of Phlyctema vagabunda strain 19-DSS-EL-015.</title>
        <authorList>
            <person name="Fiorenzani C."/>
        </authorList>
    </citation>
    <scope>NUCLEOTIDE SEQUENCE [LARGE SCALE GENOMIC DNA]</scope>
    <source>
        <strain evidence="12 13">19-DSS-EL-015</strain>
    </source>
</reference>
<evidence type="ECO:0000256" key="1">
    <source>
        <dbReference type="ARBA" id="ARBA00001638"/>
    </source>
</evidence>
<evidence type="ECO:0000256" key="10">
    <source>
        <dbReference type="SAM" id="MobiDB-lite"/>
    </source>
</evidence>
<comment type="cofactor">
    <cofactor evidence="2">
        <name>Mn(2+)</name>
        <dbReference type="ChEBI" id="CHEBI:29035"/>
    </cofactor>
</comment>
<comment type="catalytic activity">
    <reaction evidence="1">
        <text>a 2'-deoxyribonucleoside 5'-phosphate + H2O = a 2'-deoxyribonucleoside + phosphate</text>
        <dbReference type="Rhea" id="RHEA:36167"/>
        <dbReference type="ChEBI" id="CHEBI:15377"/>
        <dbReference type="ChEBI" id="CHEBI:18274"/>
        <dbReference type="ChEBI" id="CHEBI:43474"/>
        <dbReference type="ChEBI" id="CHEBI:65317"/>
        <dbReference type="EC" id="3.1.3.89"/>
    </reaction>
</comment>
<comment type="similarity">
    <text evidence="5">Belongs to the HDDC2 family.</text>
</comment>
<comment type="subunit">
    <text evidence="6">Homodimer.</text>
</comment>
<evidence type="ECO:0000256" key="5">
    <source>
        <dbReference type="ARBA" id="ARBA00009999"/>
    </source>
</evidence>
<evidence type="ECO:0000256" key="7">
    <source>
        <dbReference type="ARBA" id="ARBA00012964"/>
    </source>
</evidence>
<dbReference type="Proteomes" id="UP001629113">
    <property type="component" value="Unassembled WGS sequence"/>
</dbReference>
<dbReference type="InterPro" id="IPR003607">
    <property type="entry name" value="HD/PDEase_dom"/>
</dbReference>
<feature type="domain" description="HD/PDEase" evidence="11">
    <location>
        <begin position="72"/>
        <end position="197"/>
    </location>
</feature>
<gene>
    <name evidence="12" type="ORF">PVAG01_01979</name>
</gene>
<protein>
    <recommendedName>
        <fullName evidence="7">5'-deoxynucleotidase</fullName>
        <ecNumber evidence="7">3.1.3.89</ecNumber>
    </recommendedName>
</protein>